<accession>A0ABD0L975</accession>
<reference evidence="2 3" key="1">
    <citation type="journal article" date="2023" name="Sci. Data">
        <title>Genome assembly of the Korean intertidal mud-creeper Batillaria attramentaria.</title>
        <authorList>
            <person name="Patra A.K."/>
            <person name="Ho P.T."/>
            <person name="Jun S."/>
            <person name="Lee S.J."/>
            <person name="Kim Y."/>
            <person name="Won Y.J."/>
        </authorList>
    </citation>
    <scope>NUCLEOTIDE SEQUENCE [LARGE SCALE GENOMIC DNA]</scope>
    <source>
        <strain evidence="2">Wonlab-2016</strain>
    </source>
</reference>
<dbReference type="AlphaFoldDB" id="A0ABD0L975"/>
<sequence>LQTFKFNVLPRLLLLPGLMAGDGWGRKGRGGCDLWDIKGRAQTLWVKLVCCNGRTGQAFGEISV</sequence>
<gene>
    <name evidence="2" type="ORF">BaRGS_00012519</name>
</gene>
<evidence type="ECO:0000313" key="3">
    <source>
        <dbReference type="Proteomes" id="UP001519460"/>
    </source>
</evidence>
<proteinExistence type="predicted"/>
<dbReference type="Proteomes" id="UP001519460">
    <property type="component" value="Unassembled WGS sequence"/>
</dbReference>
<protein>
    <submittedName>
        <fullName evidence="2">Uncharacterized protein</fullName>
    </submittedName>
</protein>
<feature type="non-terminal residue" evidence="2">
    <location>
        <position position="1"/>
    </location>
</feature>
<feature type="chain" id="PRO_5044853982" evidence="1">
    <location>
        <begin position="26"/>
        <end position="64"/>
    </location>
</feature>
<organism evidence="2 3">
    <name type="scientific">Batillaria attramentaria</name>
    <dbReference type="NCBI Taxonomy" id="370345"/>
    <lineage>
        <taxon>Eukaryota</taxon>
        <taxon>Metazoa</taxon>
        <taxon>Spiralia</taxon>
        <taxon>Lophotrochozoa</taxon>
        <taxon>Mollusca</taxon>
        <taxon>Gastropoda</taxon>
        <taxon>Caenogastropoda</taxon>
        <taxon>Sorbeoconcha</taxon>
        <taxon>Cerithioidea</taxon>
        <taxon>Batillariidae</taxon>
        <taxon>Batillaria</taxon>
    </lineage>
</organism>
<feature type="signal peptide" evidence="1">
    <location>
        <begin position="1"/>
        <end position="25"/>
    </location>
</feature>
<evidence type="ECO:0000313" key="2">
    <source>
        <dbReference type="EMBL" id="KAK7496109.1"/>
    </source>
</evidence>
<keyword evidence="1" id="KW-0732">Signal</keyword>
<keyword evidence="3" id="KW-1185">Reference proteome</keyword>
<comment type="caution">
    <text evidence="2">The sequence shown here is derived from an EMBL/GenBank/DDBJ whole genome shotgun (WGS) entry which is preliminary data.</text>
</comment>
<evidence type="ECO:0000256" key="1">
    <source>
        <dbReference type="SAM" id="SignalP"/>
    </source>
</evidence>
<name>A0ABD0L975_9CAEN</name>
<dbReference type="EMBL" id="JACVVK020000069">
    <property type="protein sequence ID" value="KAK7496109.1"/>
    <property type="molecule type" value="Genomic_DNA"/>
</dbReference>